<dbReference type="SUPFAM" id="SSF48150">
    <property type="entry name" value="DNA-glycosylase"/>
    <property type="match status" value="1"/>
</dbReference>
<dbReference type="PANTHER" id="PTHR30037:SF4">
    <property type="entry name" value="DNA-3-METHYLADENINE GLYCOSYLASE I"/>
    <property type="match status" value="1"/>
</dbReference>
<dbReference type="GO" id="GO:0046872">
    <property type="term" value="F:metal ion binding"/>
    <property type="evidence" value="ECO:0007669"/>
    <property type="project" value="UniProtKB-KW"/>
</dbReference>
<reference evidence="2 3" key="1">
    <citation type="submission" date="2013-07" db="EMBL/GenBank/DDBJ databases">
        <title>Comparative Genomic and Metabolomic Analysis of Twelve Strains of Pseudoalteromonas luteoviolacea.</title>
        <authorList>
            <person name="Vynne N.G."/>
            <person name="Mansson M."/>
            <person name="Gram L."/>
        </authorList>
    </citation>
    <scope>NUCLEOTIDE SEQUENCE [LARGE SCALE GENOMIC DNA]</scope>
    <source>
        <strain evidence="2 3">CPMOR-1</strain>
    </source>
</reference>
<feature type="binding site" evidence="1">
    <location>
        <position position="19"/>
    </location>
    <ligand>
        <name>Zn(2+)</name>
        <dbReference type="ChEBI" id="CHEBI:29105"/>
    </ligand>
</feature>
<sequence length="205" mass="23668">MCKRCLWLDESKPDYVAYHDQEWGVPIWDDNKLFEFITLESAQAGLSWYTILKKRENYRAAFKEFDVQKVANMSDQDVEALMENKGIVRNRAKILATINNAQRFIEVQAAYGSFAKYQWAFVNFNPIVNDIKGKEDYPVTSEISEKFAKDLKKKGFKFLGPTTVYAHMQACGMVNDHDNDCHAKQPLIDLLARLNIADELNNVRS</sequence>
<feature type="binding site" evidence="1">
    <location>
        <position position="181"/>
    </location>
    <ligand>
        <name>Zn(2+)</name>
        <dbReference type="ChEBI" id="CHEBI:29105"/>
    </ligand>
</feature>
<protein>
    <recommendedName>
        <fullName evidence="4">DNA-3-methyladenine glycosylase</fullName>
    </recommendedName>
</protein>
<dbReference type="PANTHER" id="PTHR30037">
    <property type="entry name" value="DNA-3-METHYLADENINE GLYCOSYLASE 1"/>
    <property type="match status" value="1"/>
</dbReference>
<organism evidence="2 3">
    <name type="scientific">Pseudoalteromonas luteoviolacea CPMOR-1</name>
    <dbReference type="NCBI Taxonomy" id="1365248"/>
    <lineage>
        <taxon>Bacteria</taxon>
        <taxon>Pseudomonadati</taxon>
        <taxon>Pseudomonadota</taxon>
        <taxon>Gammaproteobacteria</taxon>
        <taxon>Alteromonadales</taxon>
        <taxon>Pseudoalteromonadaceae</taxon>
        <taxon>Pseudoalteromonas</taxon>
    </lineage>
</organism>
<dbReference type="InterPro" id="IPR011257">
    <property type="entry name" value="DNA_glycosylase"/>
</dbReference>
<proteinExistence type="predicted"/>
<evidence type="ECO:0000313" key="2">
    <source>
        <dbReference type="EMBL" id="KZN65118.1"/>
    </source>
</evidence>
<dbReference type="GO" id="GO:0008725">
    <property type="term" value="F:DNA-3-methyladenine glycosylase activity"/>
    <property type="evidence" value="ECO:0007669"/>
    <property type="project" value="InterPro"/>
</dbReference>
<dbReference type="GO" id="GO:0006284">
    <property type="term" value="P:base-excision repair"/>
    <property type="evidence" value="ECO:0007669"/>
    <property type="project" value="InterPro"/>
</dbReference>
<dbReference type="Gene3D" id="1.10.340.30">
    <property type="entry name" value="Hypothetical protein, domain 2"/>
    <property type="match status" value="1"/>
</dbReference>
<dbReference type="EMBL" id="AUYC01000018">
    <property type="protein sequence ID" value="KZN65118.1"/>
    <property type="molecule type" value="Genomic_DNA"/>
</dbReference>
<dbReference type="PATRIC" id="fig|1365248.3.peg.1304"/>
<name>A0A167LSD2_9GAMM</name>
<dbReference type="Pfam" id="PF03352">
    <property type="entry name" value="Adenine_glyco"/>
    <property type="match status" value="1"/>
</dbReference>
<gene>
    <name evidence="2" type="ORF">N473_00695</name>
</gene>
<dbReference type="RefSeq" id="WP_063367178.1">
    <property type="nucleotide sequence ID" value="NZ_AUYC01000018.1"/>
</dbReference>
<feature type="binding site" evidence="1">
    <location>
        <position position="5"/>
    </location>
    <ligand>
        <name>Zn(2+)</name>
        <dbReference type="ChEBI" id="CHEBI:29105"/>
    </ligand>
</feature>
<evidence type="ECO:0000313" key="3">
    <source>
        <dbReference type="Proteomes" id="UP000076486"/>
    </source>
</evidence>
<dbReference type="Proteomes" id="UP000076486">
    <property type="component" value="Unassembled WGS sequence"/>
</dbReference>
<dbReference type="AlphaFoldDB" id="A0A167LSD2"/>
<accession>A0A167LSD2</accession>
<dbReference type="InterPro" id="IPR052891">
    <property type="entry name" value="DNA-3mA_glycosylase"/>
</dbReference>
<evidence type="ECO:0008006" key="4">
    <source>
        <dbReference type="Google" id="ProtNLM"/>
    </source>
</evidence>
<keyword evidence="1" id="KW-0479">Metal-binding</keyword>
<evidence type="ECO:0000256" key="1">
    <source>
        <dbReference type="PIRSR" id="PIRSR605019-1"/>
    </source>
</evidence>
<feature type="binding site" evidence="1">
    <location>
        <position position="177"/>
    </location>
    <ligand>
        <name>Zn(2+)</name>
        <dbReference type="ChEBI" id="CHEBI:29105"/>
    </ligand>
</feature>
<comment type="caution">
    <text evidence="2">The sequence shown here is derived from an EMBL/GenBank/DDBJ whole genome shotgun (WGS) entry which is preliminary data.</text>
</comment>
<keyword evidence="1" id="KW-0862">Zinc</keyword>
<dbReference type="InterPro" id="IPR005019">
    <property type="entry name" value="Adenine_glyco"/>
</dbReference>